<comment type="similarity">
    <text evidence="2">Belongs to the GMC oxidoreductase family.</text>
</comment>
<dbReference type="EMBL" id="JAVDQD010000003">
    <property type="protein sequence ID" value="MDR6240011.1"/>
    <property type="molecule type" value="Genomic_DNA"/>
</dbReference>
<dbReference type="AlphaFoldDB" id="A0AAE4BSQ2"/>
<accession>A0AAE4BSQ2</accession>
<evidence type="ECO:0000313" key="8">
    <source>
        <dbReference type="Proteomes" id="UP001185092"/>
    </source>
</evidence>
<name>A0AAE4BSQ2_9BACT</name>
<dbReference type="RefSeq" id="WP_309939831.1">
    <property type="nucleotide sequence ID" value="NZ_AP025305.1"/>
</dbReference>
<evidence type="ECO:0000256" key="2">
    <source>
        <dbReference type="ARBA" id="ARBA00010790"/>
    </source>
</evidence>
<evidence type="ECO:0000256" key="3">
    <source>
        <dbReference type="ARBA" id="ARBA00022630"/>
    </source>
</evidence>
<evidence type="ECO:0000313" key="7">
    <source>
        <dbReference type="EMBL" id="MDR6240011.1"/>
    </source>
</evidence>
<dbReference type="InterPro" id="IPR007867">
    <property type="entry name" value="GMC_OxRtase_C"/>
</dbReference>
<evidence type="ECO:0000256" key="4">
    <source>
        <dbReference type="ARBA" id="ARBA00022827"/>
    </source>
</evidence>
<dbReference type="Proteomes" id="UP001185092">
    <property type="component" value="Unassembled WGS sequence"/>
</dbReference>
<proteinExistence type="inferred from homology"/>
<dbReference type="Gene3D" id="3.50.50.60">
    <property type="entry name" value="FAD/NAD(P)-binding domain"/>
    <property type="match status" value="2"/>
</dbReference>
<dbReference type="GO" id="GO:0016614">
    <property type="term" value="F:oxidoreductase activity, acting on CH-OH group of donors"/>
    <property type="evidence" value="ECO:0007669"/>
    <property type="project" value="InterPro"/>
</dbReference>
<organism evidence="7 8">
    <name type="scientific">Aureibacter tunicatorum</name>
    <dbReference type="NCBI Taxonomy" id="866807"/>
    <lineage>
        <taxon>Bacteria</taxon>
        <taxon>Pseudomonadati</taxon>
        <taxon>Bacteroidota</taxon>
        <taxon>Cytophagia</taxon>
        <taxon>Cytophagales</taxon>
        <taxon>Persicobacteraceae</taxon>
        <taxon>Aureibacter</taxon>
    </lineage>
</organism>
<protein>
    <recommendedName>
        <fullName evidence="6">Glucose-methanol-choline oxidoreductase C-terminal domain-containing protein</fullName>
    </recommendedName>
</protein>
<sequence length="555" mass="62447">MAFNRNYQNLVEEQTNAHTRLIRDYDGTNRDFDYIIIGSGMGGGILADDLADHLGSHKRILLLDVGSFIYPTHVYNISRFPNSGLAKHFGVSNFWQQSENSGFKIGEEPQMAFGGRSIFWSGLIPQAQSWELDYFPDNVKSDLKNTYLDLAGDRMNESITMGDKATEMVNFFRSTSLNDDFEIVQTPRALHQPYLNANGIPKDQFYTEPTGVFNTAELLINQVGLTPGNSQEGPGLFVKLNSFVESVKDIPFDWHEVKTTNTITGEETIFYSPNVIMAAGSIESPKLINRSSAYHKQRDDIKQQIGFGLTDHPVTSESRASVSSLGPNGIPIGVNDHAKIIFYSRGEKDSNGHIKFPFNIEMNVNHEYWHLRNNDPSVPVFSTPSKSKVDIKFSFANCLDDENGILSHAHDGYKPEIRFKRFSNLGNLLQSRFPAVAGWHKSDQDFFNLLNGTRNRVFELFNGVEWETPEYGGNGKQWPFGWGTVHHACGTLRMPWKSHLHDNFNYESIVDENLQVKNSKGLYVCDMSVMPISTAANPVRTLAGLALRLSSHLRS</sequence>
<reference evidence="7" key="1">
    <citation type="submission" date="2023-07" db="EMBL/GenBank/DDBJ databases">
        <title>Genomic Encyclopedia of Type Strains, Phase IV (KMG-IV): sequencing the most valuable type-strain genomes for metagenomic binning, comparative biology and taxonomic classification.</title>
        <authorList>
            <person name="Goeker M."/>
        </authorList>
    </citation>
    <scope>NUCLEOTIDE SEQUENCE</scope>
    <source>
        <strain evidence="7">DSM 26174</strain>
    </source>
</reference>
<feature type="domain" description="Glucose-methanol-choline oxidoreductase C-terminal" evidence="6">
    <location>
        <begin position="484"/>
        <end position="546"/>
    </location>
</feature>
<comment type="cofactor">
    <cofactor evidence="1">
        <name>FAD</name>
        <dbReference type="ChEBI" id="CHEBI:57692"/>
    </cofactor>
</comment>
<dbReference type="SUPFAM" id="SSF51905">
    <property type="entry name" value="FAD/NAD(P)-binding domain"/>
    <property type="match status" value="1"/>
</dbReference>
<keyword evidence="4" id="KW-0274">FAD</keyword>
<dbReference type="InterPro" id="IPR051473">
    <property type="entry name" value="P2Ox-like"/>
</dbReference>
<keyword evidence="5" id="KW-0560">Oxidoreductase</keyword>
<comment type="caution">
    <text evidence="7">The sequence shown here is derived from an EMBL/GenBank/DDBJ whole genome shotgun (WGS) entry which is preliminary data.</text>
</comment>
<evidence type="ECO:0000259" key="6">
    <source>
        <dbReference type="Pfam" id="PF05199"/>
    </source>
</evidence>
<dbReference type="PANTHER" id="PTHR42784">
    <property type="entry name" value="PYRANOSE 2-OXIDASE"/>
    <property type="match status" value="1"/>
</dbReference>
<gene>
    <name evidence="7" type="ORF">HNQ88_003059</name>
</gene>
<keyword evidence="3" id="KW-0285">Flavoprotein</keyword>
<dbReference type="InterPro" id="IPR036188">
    <property type="entry name" value="FAD/NAD-bd_sf"/>
</dbReference>
<dbReference type="Pfam" id="PF05199">
    <property type="entry name" value="GMC_oxred_C"/>
    <property type="match status" value="1"/>
</dbReference>
<evidence type="ECO:0000256" key="1">
    <source>
        <dbReference type="ARBA" id="ARBA00001974"/>
    </source>
</evidence>
<dbReference type="PANTHER" id="PTHR42784:SF1">
    <property type="entry name" value="PYRANOSE 2-OXIDASE"/>
    <property type="match status" value="1"/>
</dbReference>
<keyword evidence="8" id="KW-1185">Reference proteome</keyword>
<evidence type="ECO:0000256" key="5">
    <source>
        <dbReference type="ARBA" id="ARBA00023002"/>
    </source>
</evidence>